<dbReference type="RefSeq" id="WP_311658793.1">
    <property type="nucleotide sequence ID" value="NZ_JAVRHY010000006.1"/>
</dbReference>
<reference evidence="1 2" key="1">
    <citation type="submission" date="2023-09" db="EMBL/GenBank/DDBJ databases">
        <authorList>
            <person name="Rey-Velasco X."/>
        </authorList>
    </citation>
    <scope>NUCLEOTIDE SEQUENCE [LARGE SCALE GENOMIC DNA]</scope>
    <source>
        <strain evidence="1 2">P385</strain>
    </source>
</reference>
<evidence type="ECO:0000313" key="2">
    <source>
        <dbReference type="Proteomes" id="UP001259982"/>
    </source>
</evidence>
<proteinExistence type="predicted"/>
<protein>
    <submittedName>
        <fullName evidence="1">Uncharacterized protein</fullName>
    </submittedName>
</protein>
<evidence type="ECO:0000313" key="1">
    <source>
        <dbReference type="EMBL" id="MDT0618630.1"/>
    </source>
</evidence>
<dbReference type="Proteomes" id="UP001259982">
    <property type="component" value="Unassembled WGS sequence"/>
</dbReference>
<dbReference type="EMBL" id="JAVRHY010000006">
    <property type="protein sequence ID" value="MDT0618630.1"/>
    <property type="molecule type" value="Genomic_DNA"/>
</dbReference>
<sequence length="74" mass="8092">MTEKLKNNAEVDRSLCMAGVVGEVVADRVGVALAERYELDGMLVLPRDGAWKALIAREVSSQLRQARAVIPARK</sequence>
<organism evidence="1 2">
    <name type="scientific">Spectribacter acetivorans</name>
    <dbReference type="NCBI Taxonomy" id="3075603"/>
    <lineage>
        <taxon>Bacteria</taxon>
        <taxon>Pseudomonadati</taxon>
        <taxon>Pseudomonadota</taxon>
        <taxon>Gammaproteobacteria</taxon>
        <taxon>Salinisphaerales</taxon>
        <taxon>Salinisphaeraceae</taxon>
        <taxon>Spectribacter</taxon>
    </lineage>
</organism>
<accession>A0ABU3B975</accession>
<gene>
    <name evidence="1" type="ORF">RM531_09070</name>
</gene>
<comment type="caution">
    <text evidence="1">The sequence shown here is derived from an EMBL/GenBank/DDBJ whole genome shotgun (WGS) entry which is preliminary data.</text>
</comment>
<keyword evidence="2" id="KW-1185">Reference proteome</keyword>
<name>A0ABU3B975_9GAMM</name>